<dbReference type="PROSITE" id="PS50956">
    <property type="entry name" value="HTH_ASNC_2"/>
    <property type="match status" value="1"/>
</dbReference>
<dbReference type="GO" id="GO:0005829">
    <property type="term" value="C:cytosol"/>
    <property type="evidence" value="ECO:0007669"/>
    <property type="project" value="TreeGrafter"/>
</dbReference>
<dbReference type="RefSeq" id="WP_085807297.1">
    <property type="nucleotide sequence ID" value="NZ_FWFX01000014.1"/>
</dbReference>
<dbReference type="SUPFAM" id="SSF46785">
    <property type="entry name" value="Winged helix' DNA-binding domain"/>
    <property type="match status" value="1"/>
</dbReference>
<dbReference type="GO" id="GO:0043200">
    <property type="term" value="P:response to amino acid"/>
    <property type="evidence" value="ECO:0007669"/>
    <property type="project" value="TreeGrafter"/>
</dbReference>
<dbReference type="InterPro" id="IPR019888">
    <property type="entry name" value="Tscrpt_reg_AsnC-like"/>
</dbReference>
<evidence type="ECO:0000313" key="6">
    <source>
        <dbReference type="Proteomes" id="UP000193061"/>
    </source>
</evidence>
<keyword evidence="3" id="KW-0804">Transcription</keyword>
<dbReference type="SMART" id="SM00344">
    <property type="entry name" value="HTH_ASNC"/>
    <property type="match status" value="1"/>
</dbReference>
<evidence type="ECO:0000259" key="4">
    <source>
        <dbReference type="PROSITE" id="PS50956"/>
    </source>
</evidence>
<gene>
    <name evidence="5" type="primary">asnC_4</name>
    <name evidence="5" type="ORF">ROA7450_03634</name>
</gene>
<dbReference type="Pfam" id="PF13404">
    <property type="entry name" value="HTH_AsnC-type"/>
    <property type="match status" value="1"/>
</dbReference>
<dbReference type="OrthoDB" id="9809462at2"/>
<dbReference type="PROSITE" id="PS00519">
    <property type="entry name" value="HTH_ASNC_1"/>
    <property type="match status" value="1"/>
</dbReference>
<dbReference type="InterPro" id="IPR036388">
    <property type="entry name" value="WH-like_DNA-bd_sf"/>
</dbReference>
<evidence type="ECO:0000256" key="2">
    <source>
        <dbReference type="ARBA" id="ARBA00023125"/>
    </source>
</evidence>
<dbReference type="GO" id="GO:0043565">
    <property type="term" value="F:sequence-specific DNA binding"/>
    <property type="evidence" value="ECO:0007669"/>
    <property type="project" value="InterPro"/>
</dbReference>
<dbReference type="PRINTS" id="PR00033">
    <property type="entry name" value="HTHASNC"/>
</dbReference>
<sequence>MDKIDQQLISALRHNARASLSDLALTLGVSRTTVRGRIERLKQSGEIVGFTVVLKGETALDPVRGLMSLGIEGRGMERILRQLNGLREVRAIHTTNGRWDLIVEIGTTTLEHLDKILAQIRKFDGVANSETSLLLSTRKSSTG</sequence>
<dbReference type="Proteomes" id="UP000193061">
    <property type="component" value="Unassembled WGS sequence"/>
</dbReference>
<protein>
    <submittedName>
        <fullName evidence="5">Regulatory protein AsnC</fullName>
    </submittedName>
</protein>
<dbReference type="InterPro" id="IPR036390">
    <property type="entry name" value="WH_DNA-bd_sf"/>
</dbReference>
<dbReference type="AlphaFoldDB" id="A0A1X7A1E4"/>
<keyword evidence="2" id="KW-0238">DNA-binding</keyword>
<dbReference type="EMBL" id="FWFX01000014">
    <property type="protein sequence ID" value="SLN67766.1"/>
    <property type="molecule type" value="Genomic_DNA"/>
</dbReference>
<dbReference type="PANTHER" id="PTHR30154">
    <property type="entry name" value="LEUCINE-RESPONSIVE REGULATORY PROTEIN"/>
    <property type="match status" value="1"/>
</dbReference>
<evidence type="ECO:0000313" key="5">
    <source>
        <dbReference type="EMBL" id="SLN67766.1"/>
    </source>
</evidence>
<feature type="domain" description="HTH asnC-type" evidence="4">
    <location>
        <begin position="1"/>
        <end position="67"/>
    </location>
</feature>
<evidence type="ECO:0000256" key="1">
    <source>
        <dbReference type="ARBA" id="ARBA00023015"/>
    </source>
</evidence>
<dbReference type="Pfam" id="PF01037">
    <property type="entry name" value="AsnC_trans_reg"/>
    <property type="match status" value="1"/>
</dbReference>
<proteinExistence type="predicted"/>
<evidence type="ECO:0000256" key="3">
    <source>
        <dbReference type="ARBA" id="ARBA00023163"/>
    </source>
</evidence>
<dbReference type="PANTHER" id="PTHR30154:SF53">
    <property type="entry name" value="HTH-TYPE TRANSCRIPTIONAL REGULATOR LRPC"/>
    <property type="match status" value="1"/>
</dbReference>
<dbReference type="InterPro" id="IPR019887">
    <property type="entry name" value="Tscrpt_reg_AsnC/Lrp_C"/>
</dbReference>
<reference evidence="5 6" key="1">
    <citation type="submission" date="2017-03" db="EMBL/GenBank/DDBJ databases">
        <authorList>
            <person name="Afonso C.L."/>
            <person name="Miller P.J."/>
            <person name="Scott M.A."/>
            <person name="Spackman E."/>
            <person name="Goraichik I."/>
            <person name="Dimitrov K.M."/>
            <person name="Suarez D.L."/>
            <person name="Swayne D.E."/>
        </authorList>
    </citation>
    <scope>NUCLEOTIDE SEQUENCE [LARGE SCALE GENOMIC DNA]</scope>
    <source>
        <strain evidence="5 6">CECT 7450</strain>
    </source>
</reference>
<keyword evidence="6" id="KW-1185">Reference proteome</keyword>
<name>A0A1X7A1E4_9RHOB</name>
<dbReference type="InterPro" id="IPR019885">
    <property type="entry name" value="Tscrpt_reg_HTH_AsnC-type_CS"/>
</dbReference>
<dbReference type="InterPro" id="IPR011008">
    <property type="entry name" value="Dimeric_a/b-barrel"/>
</dbReference>
<dbReference type="InterPro" id="IPR000485">
    <property type="entry name" value="AsnC-type_HTH_dom"/>
</dbReference>
<keyword evidence="1" id="KW-0805">Transcription regulation</keyword>
<accession>A0A1X7A1E4</accession>
<dbReference type="Gene3D" id="3.30.70.920">
    <property type="match status" value="1"/>
</dbReference>
<organism evidence="5 6">
    <name type="scientific">Roseovarius albus</name>
    <dbReference type="NCBI Taxonomy" id="1247867"/>
    <lineage>
        <taxon>Bacteria</taxon>
        <taxon>Pseudomonadati</taxon>
        <taxon>Pseudomonadota</taxon>
        <taxon>Alphaproteobacteria</taxon>
        <taxon>Rhodobacterales</taxon>
        <taxon>Roseobacteraceae</taxon>
        <taxon>Roseovarius</taxon>
    </lineage>
</organism>
<dbReference type="SUPFAM" id="SSF54909">
    <property type="entry name" value="Dimeric alpha+beta barrel"/>
    <property type="match status" value="1"/>
</dbReference>
<dbReference type="Gene3D" id="1.10.10.10">
    <property type="entry name" value="Winged helix-like DNA-binding domain superfamily/Winged helix DNA-binding domain"/>
    <property type="match status" value="1"/>
</dbReference>